<dbReference type="EMBL" id="JACRST010000001">
    <property type="protein sequence ID" value="MBC8545524.1"/>
    <property type="molecule type" value="Genomic_DNA"/>
</dbReference>
<evidence type="ECO:0000256" key="5">
    <source>
        <dbReference type="ARBA" id="ARBA00022695"/>
    </source>
</evidence>
<organism evidence="12 13">
    <name type="scientific">Ligaoa zhengdingensis</name>
    <dbReference type="NCBI Taxonomy" id="2763658"/>
    <lineage>
        <taxon>Bacteria</taxon>
        <taxon>Bacillati</taxon>
        <taxon>Bacillota</taxon>
        <taxon>Clostridia</taxon>
        <taxon>Eubacteriales</taxon>
        <taxon>Oscillospiraceae</taxon>
        <taxon>Ligaoa</taxon>
    </lineage>
</organism>
<dbReference type="HAMAP" id="MF_00244">
    <property type="entry name" value="NaMN_adenylyltr"/>
    <property type="match status" value="1"/>
</dbReference>
<dbReference type="RefSeq" id="WP_249281677.1">
    <property type="nucleotide sequence ID" value="NZ_JACRST010000001.1"/>
</dbReference>
<feature type="domain" description="Cytidyltransferase-like" evidence="11">
    <location>
        <begin position="6"/>
        <end position="173"/>
    </location>
</feature>
<dbReference type="Pfam" id="PF01467">
    <property type="entry name" value="CTP_transf_like"/>
    <property type="match status" value="1"/>
</dbReference>
<keyword evidence="6 10" id="KW-0547">Nucleotide-binding</keyword>
<dbReference type="InterPro" id="IPR014729">
    <property type="entry name" value="Rossmann-like_a/b/a_fold"/>
</dbReference>
<proteinExistence type="inferred from homology"/>
<evidence type="ECO:0000256" key="7">
    <source>
        <dbReference type="ARBA" id="ARBA00022840"/>
    </source>
</evidence>
<dbReference type="PANTHER" id="PTHR39321">
    <property type="entry name" value="NICOTINATE-NUCLEOTIDE ADENYLYLTRANSFERASE-RELATED"/>
    <property type="match status" value="1"/>
</dbReference>
<evidence type="ECO:0000313" key="12">
    <source>
        <dbReference type="EMBL" id="MBC8545524.1"/>
    </source>
</evidence>
<comment type="function">
    <text evidence="1 10">Catalyzes the reversible adenylation of nicotinate mononucleotide (NaMN) to nicotinic acid adenine dinucleotide (NaAD).</text>
</comment>
<dbReference type="EC" id="2.7.7.18" evidence="10"/>
<name>A0A926I2Q3_9FIRM</name>
<dbReference type="Gene3D" id="3.40.50.620">
    <property type="entry name" value="HUPs"/>
    <property type="match status" value="1"/>
</dbReference>
<evidence type="ECO:0000313" key="13">
    <source>
        <dbReference type="Proteomes" id="UP000653127"/>
    </source>
</evidence>
<evidence type="ECO:0000256" key="6">
    <source>
        <dbReference type="ARBA" id="ARBA00022741"/>
    </source>
</evidence>
<comment type="pathway">
    <text evidence="2 10">Cofactor biosynthesis; NAD(+) biosynthesis; deamido-NAD(+) from nicotinate D-ribonucleotide: step 1/1.</text>
</comment>
<evidence type="ECO:0000256" key="3">
    <source>
        <dbReference type="ARBA" id="ARBA00022642"/>
    </source>
</evidence>
<dbReference type="AlphaFoldDB" id="A0A926I2Q3"/>
<dbReference type="GO" id="GO:0009435">
    <property type="term" value="P:NAD+ biosynthetic process"/>
    <property type="evidence" value="ECO:0007669"/>
    <property type="project" value="UniProtKB-UniRule"/>
</dbReference>
<evidence type="ECO:0000256" key="10">
    <source>
        <dbReference type="HAMAP-Rule" id="MF_00244"/>
    </source>
</evidence>
<keyword evidence="8 10" id="KW-0520">NAD</keyword>
<comment type="caution">
    <text evidence="12">The sequence shown here is derived from an EMBL/GenBank/DDBJ whole genome shotgun (WGS) entry which is preliminary data.</text>
</comment>
<keyword evidence="5 10" id="KW-0548">Nucleotidyltransferase</keyword>
<dbReference type="NCBIfam" id="TIGR00482">
    <property type="entry name" value="nicotinate (nicotinamide) nucleotide adenylyltransferase"/>
    <property type="match status" value="1"/>
</dbReference>
<keyword evidence="4 10" id="KW-0808">Transferase</keyword>
<evidence type="ECO:0000259" key="11">
    <source>
        <dbReference type="Pfam" id="PF01467"/>
    </source>
</evidence>
<keyword evidence="3 10" id="KW-0662">Pyridine nucleotide biosynthesis</keyword>
<evidence type="ECO:0000256" key="4">
    <source>
        <dbReference type="ARBA" id="ARBA00022679"/>
    </source>
</evidence>
<comment type="similarity">
    <text evidence="10">Belongs to the NadD family.</text>
</comment>
<dbReference type="CDD" id="cd02165">
    <property type="entry name" value="NMNAT"/>
    <property type="match status" value="1"/>
</dbReference>
<gene>
    <name evidence="10 12" type="primary">nadD</name>
    <name evidence="12" type="ORF">H8711_01050</name>
</gene>
<evidence type="ECO:0000256" key="8">
    <source>
        <dbReference type="ARBA" id="ARBA00023027"/>
    </source>
</evidence>
<evidence type="ECO:0000256" key="1">
    <source>
        <dbReference type="ARBA" id="ARBA00002324"/>
    </source>
</evidence>
<sequence>MRRMLIFGGTFNPIHRGHLHLYRHFADALAVDRVLIIPTKQPPHKQPHELASGADRLEMCRLAAQDDPRAEVSDLELRRAGPSYTVDTLEELHARYPGAELYLAVGSDMLLTLDKWWRRERIVQLAVICALARRPGEYELMQHKKEELERRFGGTYRVDQADILEISSTELRRKIKEHTDLTPWLPPAVIDYIKRNGLYQCR</sequence>
<protein>
    <recommendedName>
        <fullName evidence="10">Probable nicotinate-nucleotide adenylyltransferase</fullName>
        <ecNumber evidence="10">2.7.7.18</ecNumber>
    </recommendedName>
    <alternativeName>
        <fullName evidence="10">Deamido-NAD(+) diphosphorylase</fullName>
    </alternativeName>
    <alternativeName>
        <fullName evidence="10">Deamido-NAD(+) pyrophosphorylase</fullName>
    </alternativeName>
    <alternativeName>
        <fullName evidence="10">Nicotinate mononucleotide adenylyltransferase</fullName>
        <shortName evidence="10">NaMN adenylyltransferase</shortName>
    </alternativeName>
</protein>
<dbReference type="Proteomes" id="UP000653127">
    <property type="component" value="Unassembled WGS sequence"/>
</dbReference>
<dbReference type="SUPFAM" id="SSF52374">
    <property type="entry name" value="Nucleotidylyl transferase"/>
    <property type="match status" value="1"/>
</dbReference>
<keyword evidence="13" id="KW-1185">Reference proteome</keyword>
<dbReference type="NCBIfam" id="NF000840">
    <property type="entry name" value="PRK00071.1-3"/>
    <property type="match status" value="1"/>
</dbReference>
<evidence type="ECO:0000256" key="2">
    <source>
        <dbReference type="ARBA" id="ARBA00005019"/>
    </source>
</evidence>
<dbReference type="PANTHER" id="PTHR39321:SF3">
    <property type="entry name" value="PHOSPHOPANTETHEINE ADENYLYLTRANSFERASE"/>
    <property type="match status" value="1"/>
</dbReference>
<dbReference type="InterPro" id="IPR004821">
    <property type="entry name" value="Cyt_trans-like"/>
</dbReference>
<dbReference type="GO" id="GO:0004515">
    <property type="term" value="F:nicotinate-nucleotide adenylyltransferase activity"/>
    <property type="evidence" value="ECO:0007669"/>
    <property type="project" value="UniProtKB-UniRule"/>
</dbReference>
<comment type="catalytic activity">
    <reaction evidence="9 10">
        <text>nicotinate beta-D-ribonucleotide + ATP + H(+) = deamido-NAD(+) + diphosphate</text>
        <dbReference type="Rhea" id="RHEA:22860"/>
        <dbReference type="ChEBI" id="CHEBI:15378"/>
        <dbReference type="ChEBI" id="CHEBI:30616"/>
        <dbReference type="ChEBI" id="CHEBI:33019"/>
        <dbReference type="ChEBI" id="CHEBI:57502"/>
        <dbReference type="ChEBI" id="CHEBI:58437"/>
        <dbReference type="EC" id="2.7.7.18"/>
    </reaction>
</comment>
<dbReference type="GO" id="GO:0005524">
    <property type="term" value="F:ATP binding"/>
    <property type="evidence" value="ECO:0007669"/>
    <property type="project" value="UniProtKB-KW"/>
</dbReference>
<evidence type="ECO:0000256" key="9">
    <source>
        <dbReference type="ARBA" id="ARBA00048721"/>
    </source>
</evidence>
<keyword evidence="7 10" id="KW-0067">ATP-binding</keyword>
<accession>A0A926I2Q3</accession>
<dbReference type="NCBIfam" id="TIGR00125">
    <property type="entry name" value="cyt_tran_rel"/>
    <property type="match status" value="1"/>
</dbReference>
<dbReference type="InterPro" id="IPR005248">
    <property type="entry name" value="NadD/NMNAT"/>
</dbReference>
<reference evidence="12" key="1">
    <citation type="submission" date="2020-08" db="EMBL/GenBank/DDBJ databases">
        <title>Genome public.</title>
        <authorList>
            <person name="Liu C."/>
            <person name="Sun Q."/>
        </authorList>
    </citation>
    <scope>NUCLEOTIDE SEQUENCE</scope>
    <source>
        <strain evidence="12">NSJ-31</strain>
    </source>
</reference>